<dbReference type="OrthoDB" id="1523762at2"/>
<name>A0A1W1YBT8_9FLAO</name>
<organism evidence="3 4">
    <name type="scientific">Moheibacter sediminis</name>
    <dbReference type="NCBI Taxonomy" id="1434700"/>
    <lineage>
        <taxon>Bacteria</taxon>
        <taxon>Pseudomonadati</taxon>
        <taxon>Bacteroidota</taxon>
        <taxon>Flavobacteriia</taxon>
        <taxon>Flavobacteriales</taxon>
        <taxon>Weeksellaceae</taxon>
        <taxon>Moheibacter</taxon>
    </lineage>
</organism>
<protein>
    <submittedName>
        <fullName evidence="3">CBS domain-containing protein</fullName>
    </submittedName>
</protein>
<dbReference type="InterPro" id="IPR046342">
    <property type="entry name" value="CBS_dom_sf"/>
</dbReference>
<evidence type="ECO:0000313" key="3">
    <source>
        <dbReference type="EMBL" id="SMC33281.1"/>
    </source>
</evidence>
<dbReference type="STRING" id="1434700.SAMN06296427_101198"/>
<gene>
    <name evidence="3" type="ORF">SAMN06296427_101198</name>
</gene>
<dbReference type="SUPFAM" id="SSF54631">
    <property type="entry name" value="CBS-domain pair"/>
    <property type="match status" value="1"/>
</dbReference>
<dbReference type="PROSITE" id="PS51371">
    <property type="entry name" value="CBS"/>
    <property type="match status" value="1"/>
</dbReference>
<keyword evidence="4" id="KW-1185">Reference proteome</keyword>
<evidence type="ECO:0000313" key="4">
    <source>
        <dbReference type="Proteomes" id="UP000192393"/>
    </source>
</evidence>
<evidence type="ECO:0000259" key="2">
    <source>
        <dbReference type="PROSITE" id="PS51371"/>
    </source>
</evidence>
<proteinExistence type="predicted"/>
<sequence>MLVNNYISKDFVPPNVNHTTSLALGLLDDFNLTHIPVFEGLNFIGNISKETLEENAADEKLAEIKDYAEYFYITENASLFDAMQKFHNHATNILPVINEEKHYLGFLMMDDVISALSTMPFIAEPGAIMMVEIAQKQFSISEVSKIVESNNARIVGLFVTAYEEDRVQITVKLISDNLASVSETFERFGYSVVHKFFNDEKEDMLRDRFDQLMKYLDI</sequence>
<evidence type="ECO:0000256" key="1">
    <source>
        <dbReference type="PROSITE-ProRule" id="PRU00703"/>
    </source>
</evidence>
<dbReference type="Gene3D" id="3.10.580.10">
    <property type="entry name" value="CBS-domain"/>
    <property type="match status" value="1"/>
</dbReference>
<dbReference type="Pfam" id="PF00571">
    <property type="entry name" value="CBS"/>
    <property type="match status" value="1"/>
</dbReference>
<keyword evidence="1" id="KW-0129">CBS domain</keyword>
<dbReference type="AlphaFoldDB" id="A0A1W1YBT8"/>
<feature type="domain" description="CBS" evidence="2">
    <location>
        <begin position="64"/>
        <end position="124"/>
    </location>
</feature>
<dbReference type="InterPro" id="IPR000644">
    <property type="entry name" value="CBS_dom"/>
</dbReference>
<reference evidence="3 4" key="1">
    <citation type="submission" date="2017-04" db="EMBL/GenBank/DDBJ databases">
        <authorList>
            <person name="Afonso C.L."/>
            <person name="Miller P.J."/>
            <person name="Scott M.A."/>
            <person name="Spackman E."/>
            <person name="Goraichik I."/>
            <person name="Dimitrov K.M."/>
            <person name="Suarez D.L."/>
            <person name="Swayne D.E."/>
        </authorList>
    </citation>
    <scope>NUCLEOTIDE SEQUENCE [LARGE SCALE GENOMIC DNA]</scope>
    <source>
        <strain evidence="3 4">CGMCC 1.12708</strain>
    </source>
</reference>
<accession>A0A1W1YBT8</accession>
<dbReference type="Proteomes" id="UP000192393">
    <property type="component" value="Unassembled WGS sequence"/>
</dbReference>
<dbReference type="RefSeq" id="WP_084015412.1">
    <property type="nucleotide sequence ID" value="NZ_FWXS01000001.1"/>
</dbReference>
<dbReference type="EMBL" id="FWXS01000001">
    <property type="protein sequence ID" value="SMC33281.1"/>
    <property type="molecule type" value="Genomic_DNA"/>
</dbReference>